<keyword evidence="5 7" id="KW-0067">ATP-binding</keyword>
<dbReference type="GO" id="GO:0008662">
    <property type="term" value="F:1-phosphofructokinase activity"/>
    <property type="evidence" value="ECO:0007669"/>
    <property type="project" value="UniProtKB-UniRule"/>
</dbReference>
<evidence type="ECO:0000256" key="1">
    <source>
        <dbReference type="ARBA" id="ARBA00005380"/>
    </source>
</evidence>
<evidence type="ECO:0000256" key="7">
    <source>
        <dbReference type="PIRNR" id="PIRNR000535"/>
    </source>
</evidence>
<gene>
    <name evidence="10" type="primary">pfkB</name>
    <name evidence="10" type="ORF">H9813_02560</name>
</gene>
<evidence type="ECO:0000256" key="5">
    <source>
        <dbReference type="ARBA" id="ARBA00022840"/>
    </source>
</evidence>
<evidence type="ECO:0000259" key="9">
    <source>
        <dbReference type="Pfam" id="PF00294"/>
    </source>
</evidence>
<evidence type="ECO:0000313" key="11">
    <source>
        <dbReference type="Proteomes" id="UP000824035"/>
    </source>
</evidence>
<organism evidence="10 11">
    <name type="scientific">Candidatus Allofournierella merdipullorum</name>
    <dbReference type="NCBI Taxonomy" id="2838595"/>
    <lineage>
        <taxon>Bacteria</taxon>
        <taxon>Bacillati</taxon>
        <taxon>Bacillota</taxon>
        <taxon>Clostridia</taxon>
        <taxon>Eubacteriales</taxon>
        <taxon>Oscillospiraceae</taxon>
        <taxon>Allofournierella</taxon>
    </lineage>
</organism>
<dbReference type="InterPro" id="IPR017583">
    <property type="entry name" value="Tagatose/fructose_Pkinase"/>
</dbReference>
<dbReference type="GO" id="GO:0044281">
    <property type="term" value="P:small molecule metabolic process"/>
    <property type="evidence" value="ECO:0007669"/>
    <property type="project" value="UniProtKB-ARBA"/>
</dbReference>
<dbReference type="InterPro" id="IPR029056">
    <property type="entry name" value="Ribokinase-like"/>
</dbReference>
<dbReference type="AlphaFoldDB" id="A0A9D2E3H5"/>
<keyword evidence="3 7" id="KW-0547">Nucleotide-binding</keyword>
<dbReference type="GO" id="GO:0016052">
    <property type="term" value="P:carbohydrate catabolic process"/>
    <property type="evidence" value="ECO:0007669"/>
    <property type="project" value="UniProtKB-ARBA"/>
</dbReference>
<dbReference type="NCBIfam" id="TIGR03828">
    <property type="entry name" value="pfkB"/>
    <property type="match status" value="1"/>
</dbReference>
<dbReference type="InterPro" id="IPR002173">
    <property type="entry name" value="Carboh/pur_kinase_PfkB_CS"/>
</dbReference>
<proteinExistence type="inferred from homology"/>
<evidence type="ECO:0000313" key="10">
    <source>
        <dbReference type="EMBL" id="HIZ30101.1"/>
    </source>
</evidence>
<reference evidence="10" key="1">
    <citation type="journal article" date="2021" name="PeerJ">
        <title>Extensive microbial diversity within the chicken gut microbiome revealed by metagenomics and culture.</title>
        <authorList>
            <person name="Gilroy R."/>
            <person name="Ravi A."/>
            <person name="Getino M."/>
            <person name="Pursley I."/>
            <person name="Horton D.L."/>
            <person name="Alikhan N.F."/>
            <person name="Baker D."/>
            <person name="Gharbi K."/>
            <person name="Hall N."/>
            <person name="Watson M."/>
            <person name="Adriaenssens E.M."/>
            <person name="Foster-Nyarko E."/>
            <person name="Jarju S."/>
            <person name="Secka A."/>
            <person name="Antonio M."/>
            <person name="Oren A."/>
            <person name="Chaudhuri R.R."/>
            <person name="La Ragione R."/>
            <person name="Hildebrand F."/>
            <person name="Pallen M.J."/>
        </authorList>
    </citation>
    <scope>NUCLEOTIDE SEQUENCE</scope>
    <source>
        <strain evidence="10">ChiGjej4B4-18154</strain>
    </source>
</reference>
<keyword evidence="7" id="KW-0423">Lactose metabolism</keyword>
<dbReference type="InterPro" id="IPR011611">
    <property type="entry name" value="PfkB_dom"/>
</dbReference>
<comment type="function">
    <text evidence="8">Catalyzes the ATP-dependent phosphorylation of fructose-l-phosphate to fructose-l,6-bisphosphate.</text>
</comment>
<dbReference type="PIRSF" id="PIRSF000535">
    <property type="entry name" value="1PFK/6PFK/LacC"/>
    <property type="match status" value="1"/>
</dbReference>
<comment type="similarity">
    <text evidence="1">Belongs to the carbohydrate kinase pfkB family.</text>
</comment>
<keyword evidence="2 7" id="KW-0808">Transferase</keyword>
<accession>A0A9D2E3H5</accession>
<comment type="catalytic activity">
    <reaction evidence="7">
        <text>D-tagatofuranose 6-phosphate + ATP = D-tagatofuranose 1,6-bisphosphate + ADP + H(+)</text>
        <dbReference type="Rhea" id="RHEA:12420"/>
        <dbReference type="ChEBI" id="CHEBI:15378"/>
        <dbReference type="ChEBI" id="CHEBI:30616"/>
        <dbReference type="ChEBI" id="CHEBI:58694"/>
        <dbReference type="ChEBI" id="CHEBI:58695"/>
        <dbReference type="ChEBI" id="CHEBI:456216"/>
        <dbReference type="EC" id="2.7.1.144"/>
    </reaction>
</comment>
<dbReference type="SUPFAM" id="SSF53613">
    <property type="entry name" value="Ribokinase-like"/>
    <property type="match status" value="1"/>
</dbReference>
<comment type="pathway">
    <text evidence="7">Carbohydrate metabolism; D-tagatose 6-phosphate degradation; D-glyceraldehyde 3-phosphate and glycerone phosphate from D-tagatose 6-phosphate: step 1/2.</text>
</comment>
<name>A0A9D2E3H5_9FIRM</name>
<dbReference type="GO" id="GO:0005988">
    <property type="term" value="P:lactose metabolic process"/>
    <property type="evidence" value="ECO:0007669"/>
    <property type="project" value="UniProtKB-KW"/>
</dbReference>
<dbReference type="EMBL" id="DXBV01000025">
    <property type="protein sequence ID" value="HIZ30101.1"/>
    <property type="molecule type" value="Genomic_DNA"/>
</dbReference>
<dbReference type="Pfam" id="PF00294">
    <property type="entry name" value="PfkB"/>
    <property type="match status" value="1"/>
</dbReference>
<dbReference type="GO" id="GO:0005829">
    <property type="term" value="C:cytosol"/>
    <property type="evidence" value="ECO:0007669"/>
    <property type="project" value="TreeGrafter"/>
</dbReference>
<dbReference type="GO" id="GO:0009024">
    <property type="term" value="F:tagatose-6-phosphate kinase activity"/>
    <property type="evidence" value="ECO:0007669"/>
    <property type="project" value="UniProtKB-EC"/>
</dbReference>
<comment type="similarity">
    <text evidence="7">Belongs to the carbohydrate kinase PfkB family. LacC subfamily.</text>
</comment>
<evidence type="ECO:0000256" key="2">
    <source>
        <dbReference type="ARBA" id="ARBA00022679"/>
    </source>
</evidence>
<dbReference type="Proteomes" id="UP000824035">
    <property type="component" value="Unassembled WGS sequence"/>
</dbReference>
<dbReference type="PANTHER" id="PTHR46566:SF1">
    <property type="entry name" value="1-PHOSPHOFRUCTOKINASE"/>
    <property type="match status" value="1"/>
</dbReference>
<keyword evidence="4 8" id="KW-0418">Kinase</keyword>
<comment type="catalytic activity">
    <reaction evidence="6 8">
        <text>beta-D-fructose 1-phosphate + ATP = beta-D-fructose 1,6-bisphosphate + ADP + H(+)</text>
        <dbReference type="Rhea" id="RHEA:14213"/>
        <dbReference type="ChEBI" id="CHEBI:15378"/>
        <dbReference type="ChEBI" id="CHEBI:30616"/>
        <dbReference type="ChEBI" id="CHEBI:32966"/>
        <dbReference type="ChEBI" id="CHEBI:138881"/>
        <dbReference type="ChEBI" id="CHEBI:456216"/>
        <dbReference type="EC" id="2.7.1.56"/>
    </reaction>
</comment>
<dbReference type="FunFam" id="3.40.1190.20:FF:000001">
    <property type="entry name" value="Phosphofructokinase"/>
    <property type="match status" value="1"/>
</dbReference>
<protein>
    <recommendedName>
        <fullName evidence="7">Tagatose-6-phosphate kinase</fullName>
        <ecNumber evidence="7">2.7.1.144</ecNumber>
    </recommendedName>
</protein>
<dbReference type="EC" id="2.7.1.144" evidence="7"/>
<dbReference type="CDD" id="cd01164">
    <property type="entry name" value="FruK_PfkB_like"/>
    <property type="match status" value="1"/>
</dbReference>
<comment type="caution">
    <text evidence="10">The sequence shown here is derived from an EMBL/GenBank/DDBJ whole genome shotgun (WGS) entry which is preliminary data.</text>
</comment>
<evidence type="ECO:0000256" key="3">
    <source>
        <dbReference type="ARBA" id="ARBA00022741"/>
    </source>
</evidence>
<dbReference type="PROSITE" id="PS00584">
    <property type="entry name" value="PFKB_KINASES_2"/>
    <property type="match status" value="1"/>
</dbReference>
<dbReference type="GO" id="GO:0005524">
    <property type="term" value="F:ATP binding"/>
    <property type="evidence" value="ECO:0007669"/>
    <property type="project" value="UniProtKB-UniRule"/>
</dbReference>
<dbReference type="Gene3D" id="3.40.1190.20">
    <property type="match status" value="1"/>
</dbReference>
<evidence type="ECO:0000256" key="4">
    <source>
        <dbReference type="ARBA" id="ARBA00022777"/>
    </source>
</evidence>
<evidence type="ECO:0000256" key="8">
    <source>
        <dbReference type="RuleBase" id="RU369061"/>
    </source>
</evidence>
<dbReference type="InterPro" id="IPR022463">
    <property type="entry name" value="1-PFruKinase"/>
</dbReference>
<dbReference type="NCBIfam" id="TIGR03168">
    <property type="entry name" value="1-PFK"/>
    <property type="match status" value="1"/>
</dbReference>
<reference evidence="10" key="2">
    <citation type="submission" date="2021-04" db="EMBL/GenBank/DDBJ databases">
        <authorList>
            <person name="Gilroy R."/>
        </authorList>
    </citation>
    <scope>NUCLEOTIDE SEQUENCE</scope>
    <source>
        <strain evidence="10">ChiGjej4B4-18154</strain>
    </source>
</reference>
<feature type="domain" description="Carbohydrate kinase PfkB" evidence="9">
    <location>
        <begin position="19"/>
        <end position="282"/>
    </location>
</feature>
<sequence length="299" mass="31710">MIYTVTFNPALDYVVRLPELAPGEVNRTDSEDIQLGGKGINVSCVLGQLGFESVALGFVAGFTGEAVEAGLARRGVKSDFIRLPEGLTRINVKIKAGTETEINGRGPAISAEALEELFRKLDALTAGDVLVLAGSIPSSLPSDVYQRILEKLAPKGVLCAVDATGELLVKVLPYKPFLIKPNNHELGEIFGRTLHTEDEIVECARLLQDKGARNVLVSMAGDGALLLDEEGGVHRLKAIKGKVKNSVGAGDSMVAGFVAGWLEKGDWAWALRLGSACGSATAFSDTLATRAEIDALLQR</sequence>
<evidence type="ECO:0000256" key="6">
    <source>
        <dbReference type="ARBA" id="ARBA00047745"/>
    </source>
</evidence>
<dbReference type="PANTHER" id="PTHR46566">
    <property type="entry name" value="1-PHOSPHOFRUCTOKINASE-RELATED"/>
    <property type="match status" value="1"/>
</dbReference>